<dbReference type="InterPro" id="IPR029063">
    <property type="entry name" value="SAM-dependent_MTases_sf"/>
</dbReference>
<dbReference type="FunFam" id="2.40.50.1070:FF:000003">
    <property type="entry name" value="23S rRNA (Uracil-5-)-methyltransferase RumA"/>
    <property type="match status" value="1"/>
</dbReference>
<dbReference type="PROSITE" id="PS51687">
    <property type="entry name" value="SAM_MT_RNA_M5U"/>
    <property type="match status" value="1"/>
</dbReference>
<feature type="binding site" evidence="4">
    <location>
        <position position="473"/>
    </location>
    <ligand>
        <name>S-adenosyl-L-methionine</name>
        <dbReference type="ChEBI" id="CHEBI:59789"/>
    </ligand>
</feature>
<evidence type="ECO:0000256" key="3">
    <source>
        <dbReference type="ARBA" id="ARBA00022691"/>
    </source>
</evidence>
<dbReference type="Gene3D" id="3.40.50.150">
    <property type="entry name" value="Vaccinia Virus protein VP39"/>
    <property type="match status" value="1"/>
</dbReference>
<feature type="region of interest" description="Disordered" evidence="5">
    <location>
        <begin position="785"/>
        <end position="822"/>
    </location>
</feature>
<reference evidence="7" key="1">
    <citation type="journal article" date="2007" name="PLoS ONE">
        <title>The first genome sequence of an elite grapevine cultivar (Pinot noir Vitis vinifera L.): coping with a highly heterozygous genome.</title>
        <authorList>
            <person name="Velasco R."/>
            <person name="Zharkikh A."/>
            <person name="Troggio M."/>
            <person name="Cartwright D.A."/>
            <person name="Cestaro A."/>
            <person name="Pruss D."/>
            <person name="Pindo M."/>
            <person name="FitzGerald L.M."/>
            <person name="Vezzulli S."/>
            <person name="Reid J."/>
            <person name="Malacarne G."/>
            <person name="Iliev D."/>
            <person name="Coppola G."/>
            <person name="Wardell B."/>
            <person name="Micheletti D."/>
            <person name="Macalma T."/>
            <person name="Facci M."/>
            <person name="Mitchell J.T."/>
            <person name="Perazzolli M."/>
            <person name="Eldredge G."/>
            <person name="Gatto P."/>
            <person name="Oyzerski R."/>
            <person name="Moretto M."/>
            <person name="Gutin N."/>
            <person name="Stefanini M."/>
            <person name="Chen Y."/>
            <person name="Segala C."/>
            <person name="Davenport C."/>
            <person name="Dematte L."/>
            <person name="Mraz A."/>
            <person name="Battilana J."/>
            <person name="Stormo K."/>
            <person name="Costa F."/>
            <person name="Tao Q."/>
            <person name="Si-Ammour A."/>
            <person name="Harkins T."/>
            <person name="Lackey A."/>
            <person name="Perbost C."/>
            <person name="Taillon B."/>
            <person name="Stella A."/>
            <person name="Solovyev V."/>
            <person name="Fawcett J.A."/>
            <person name="Sterck L."/>
            <person name="Vandepoele K."/>
            <person name="Grando S.M."/>
            <person name="Toppo S."/>
            <person name="Moser C."/>
            <person name="Lanchbury J."/>
            <person name="Bogden R."/>
            <person name="Skolnick M."/>
            <person name="Sgaramella V."/>
            <person name="Bhatnagar S.K."/>
            <person name="Fontana P."/>
            <person name="Gutin A."/>
            <person name="Van de Peer Y."/>
            <person name="Salamini F."/>
            <person name="Viola R."/>
        </authorList>
    </citation>
    <scope>NUCLEOTIDE SEQUENCE</scope>
</reference>
<feature type="compositionally biased region" description="Polar residues" evidence="5">
    <location>
        <begin position="785"/>
        <end position="797"/>
    </location>
</feature>
<dbReference type="Pfam" id="PF13847">
    <property type="entry name" value="Methyltransf_31"/>
    <property type="match status" value="1"/>
</dbReference>
<dbReference type="InterPro" id="IPR002792">
    <property type="entry name" value="TRAM_dom"/>
</dbReference>
<feature type="binding site" evidence="4">
    <location>
        <position position="364"/>
    </location>
    <ligand>
        <name>S-adenosyl-L-methionine</name>
        <dbReference type="ChEBI" id="CHEBI:59789"/>
    </ligand>
</feature>
<dbReference type="NCBIfam" id="TIGR00479">
    <property type="entry name" value="rumA"/>
    <property type="match status" value="1"/>
</dbReference>
<dbReference type="GO" id="GO:2000028">
    <property type="term" value="P:regulation of photoperiodism, flowering"/>
    <property type="evidence" value="ECO:0007669"/>
    <property type="project" value="InterPro"/>
</dbReference>
<feature type="domain" description="TRAM" evidence="6">
    <location>
        <begin position="54"/>
        <end position="114"/>
    </location>
</feature>
<feature type="binding site" evidence="4">
    <location>
        <position position="404"/>
    </location>
    <ligand>
        <name>S-adenosyl-L-methionine</name>
        <dbReference type="ChEBI" id="CHEBI:59789"/>
    </ligand>
</feature>
<sequence>MATVPTYGLRRLNSGRPWMQNFRRSSILSSAIPAIQDSEESQFDSPKPKTQSYFPKRGQTLELVCESLAFKGKGLCKVADTGFVVLCDRALPGERFVGRVTRKKGNYAEVTKVETISPHWDIVDAPCEYASNCGGCKTQNLSYEAQVRAKEQQVQELVIHVGKFSDKDPEFSSIMKPIVPCDIQFHYRNKMEFSFATQKWLPRELLHEKEDGASGYALGLHAPGFFDKVLNVNKCLLQSEPANMVLAAIQECWRDPQFGLSPYNVHSHDGFLKHLVLRTGRDIKTGLPELMVNFVTSSYKPELLKPLVEKISAIPEVVSIVNNINTSVGSTSVGEQEYILHGKSAITEILRGLTFQISANSFFQTNTHQQILRLYNVQAEVLYKLIEDCAGLRGDGSEIVLDLFCGTGTIGLTLSRRVRHVYGYEVVAQAVSDARRNAKLNGICNATFIEGDLNKIGENFGKDFPKPDVVISDPNRPGMHMKLIKFLLKLKAPRIVYVSCNPATCARDLDYLCHGVVWKGKMKKGKDEGKVMSPLFPRLHVNDAEKGGPRAPPRNKMALYEQFSVPKVPSRSTVILPLLPNNSGSLVPSAPSTQGSGHERNVVTPFCYTPTSAHSDENHHFHSSSGVNMSFELTNLEQKSGTFYHIPNVTGQLPLQANCSYSQPHSLSKLKNHRGEDDSEVPTFCQSGIIPDYYNAPQNMNKERATCLDLNSSVQLESACGKHQRNLNVSHSRESISATASSGLLTRDEIFEPSKRARTSLTKENKRNVVVDTNRLEDIHDSLHQGSMTLPENTDLPNPSKAVGGGYVSTSPKPSLLDGHRRSGGLEHELEEQKESESLQMGSIDRNCHVSNANMVGSMLGFDISPDDVVGIIGHKHFWKTRNAIVNQQRVFAVQVFELHRLIKVQRLIAGSPEGQLDNNLYLAEPASSTKKLPSESPTKKLPSESVQQLPSQIADPKNGSQKQDSNNEGAVKDAVGNPPFASPVDIDKIYAAQQTNQRPLENQPPASMATDTQPTSWCFHPSQGNQWLVPVMSPSEGLIYKPYAGQCSPTPRLMSPFYGNYRPVNLTVMGGDFFNTTYGIPISLQQGIEIVPSNPFLGQTYFPPYGKPLVNPSTSGSAVEQMNLSVGDQSSRPNNHVSVGDINATVQSVHYQSLGNMPSQKSGGILGCFGKFQASKSSELQVSTASTPSKRAQADALPLFPVAPKIQESDQLDQIHGNEKQTRAIKVVPHKHKSASESAARIFRSIQEERNQYD</sequence>
<dbReference type="PROSITE" id="PS50926">
    <property type="entry name" value="TRAM"/>
    <property type="match status" value="1"/>
</dbReference>
<name>A5AX69_VITVI</name>
<dbReference type="SUPFAM" id="SSF50249">
    <property type="entry name" value="Nucleic acid-binding proteins"/>
    <property type="match status" value="1"/>
</dbReference>
<keyword evidence="2 4" id="KW-0808">Transferase</keyword>
<dbReference type="InterPro" id="IPR039319">
    <property type="entry name" value="ELF3-like"/>
</dbReference>
<feature type="binding site" evidence="4">
    <location>
        <position position="425"/>
    </location>
    <ligand>
        <name>S-adenosyl-L-methionine</name>
        <dbReference type="ChEBI" id="CHEBI:59789"/>
    </ligand>
</feature>
<dbReference type="InterPro" id="IPR012340">
    <property type="entry name" value="NA-bd_OB-fold"/>
</dbReference>
<evidence type="ECO:0000256" key="2">
    <source>
        <dbReference type="ARBA" id="ARBA00022679"/>
    </source>
</evidence>
<evidence type="ECO:0000256" key="5">
    <source>
        <dbReference type="SAM" id="MobiDB-lite"/>
    </source>
</evidence>
<dbReference type="CDD" id="cd02440">
    <property type="entry name" value="AdoMet_MTases"/>
    <property type="match status" value="1"/>
</dbReference>
<gene>
    <name evidence="7" type="ORF">VITISV_023490</name>
</gene>
<evidence type="ECO:0000256" key="1">
    <source>
        <dbReference type="ARBA" id="ARBA00022603"/>
    </source>
</evidence>
<organism evidence="7">
    <name type="scientific">Vitis vinifera</name>
    <name type="common">Grape</name>
    <dbReference type="NCBI Taxonomy" id="29760"/>
    <lineage>
        <taxon>Eukaryota</taxon>
        <taxon>Viridiplantae</taxon>
        <taxon>Streptophyta</taxon>
        <taxon>Embryophyta</taxon>
        <taxon>Tracheophyta</taxon>
        <taxon>Spermatophyta</taxon>
        <taxon>Magnoliopsida</taxon>
        <taxon>eudicotyledons</taxon>
        <taxon>Gunneridae</taxon>
        <taxon>Pentapetalae</taxon>
        <taxon>rosids</taxon>
        <taxon>Vitales</taxon>
        <taxon>Vitaceae</taxon>
        <taxon>Viteae</taxon>
        <taxon>Vitis</taxon>
    </lineage>
</organism>
<comment type="similarity">
    <text evidence="4">Belongs to the class I-like SAM-binding methyltransferase superfamily. RNA M5U methyltransferase family.</text>
</comment>
<dbReference type="InterPro" id="IPR010280">
    <property type="entry name" value="U5_MeTrfase_fam"/>
</dbReference>
<dbReference type="SUPFAM" id="SSF53335">
    <property type="entry name" value="S-adenosyl-L-methionine-dependent methyltransferases"/>
    <property type="match status" value="1"/>
</dbReference>
<dbReference type="PANTHER" id="PTHR34281">
    <property type="entry name" value="PROTEIN EARLY FLOWERING 3"/>
    <property type="match status" value="1"/>
</dbReference>
<feature type="region of interest" description="Disordered" evidence="5">
    <location>
        <begin position="928"/>
        <end position="982"/>
    </location>
</feature>
<dbReference type="GO" id="GO:0008173">
    <property type="term" value="F:RNA methyltransferase activity"/>
    <property type="evidence" value="ECO:0007669"/>
    <property type="project" value="InterPro"/>
</dbReference>
<dbReference type="Gene3D" id="2.40.50.140">
    <property type="entry name" value="Nucleic acid-binding proteins"/>
    <property type="match status" value="1"/>
</dbReference>
<protein>
    <recommendedName>
        <fullName evidence="6">TRAM domain-containing protein</fullName>
    </recommendedName>
</protein>
<dbReference type="GO" id="GO:0006396">
    <property type="term" value="P:RNA processing"/>
    <property type="evidence" value="ECO:0007669"/>
    <property type="project" value="InterPro"/>
</dbReference>
<evidence type="ECO:0000259" key="6">
    <source>
        <dbReference type="PROSITE" id="PS50926"/>
    </source>
</evidence>
<feature type="active site" description="Nucleophile" evidence="4">
    <location>
        <position position="500"/>
    </location>
</feature>
<keyword evidence="1 4" id="KW-0489">Methyltransferase</keyword>
<dbReference type="GO" id="GO:0032259">
    <property type="term" value="P:methylation"/>
    <property type="evidence" value="ECO:0007669"/>
    <property type="project" value="UniProtKB-KW"/>
</dbReference>
<dbReference type="InterPro" id="IPR025714">
    <property type="entry name" value="Methyltranfer_dom"/>
</dbReference>
<dbReference type="AlphaFoldDB" id="A5AX69"/>
<keyword evidence="3 4" id="KW-0949">S-adenosyl-L-methionine</keyword>
<dbReference type="PANTHER" id="PTHR34281:SF2">
    <property type="entry name" value="PROTEIN EARLY FLOWERING 3"/>
    <property type="match status" value="1"/>
</dbReference>
<evidence type="ECO:0000256" key="4">
    <source>
        <dbReference type="PROSITE-ProRule" id="PRU01024"/>
    </source>
</evidence>
<proteinExistence type="inferred from homology"/>
<dbReference type="Gene3D" id="2.40.50.1070">
    <property type="match status" value="1"/>
</dbReference>
<feature type="compositionally biased region" description="Polar residues" evidence="5">
    <location>
        <begin position="959"/>
        <end position="969"/>
    </location>
</feature>
<dbReference type="FunFam" id="2.40.50.140:FF:000231">
    <property type="entry name" value="RNA methyltransferase family protein"/>
    <property type="match status" value="1"/>
</dbReference>
<evidence type="ECO:0000313" key="7">
    <source>
        <dbReference type="EMBL" id="CAN65004.1"/>
    </source>
</evidence>
<dbReference type="EMBL" id="AM438956">
    <property type="protein sequence ID" value="CAN65004.1"/>
    <property type="molecule type" value="Genomic_DNA"/>
</dbReference>
<accession>A5AX69</accession>
<dbReference type="ExpressionAtlas" id="A5AX69">
    <property type="expression patterns" value="baseline and differential"/>
</dbReference>